<keyword evidence="3" id="KW-1185">Reference proteome</keyword>
<proteinExistence type="predicted"/>
<dbReference type="Proteomes" id="UP001500298">
    <property type="component" value="Unassembled WGS sequence"/>
</dbReference>
<protein>
    <submittedName>
        <fullName evidence="2">Uncharacterized protein</fullName>
    </submittedName>
</protein>
<dbReference type="EMBL" id="BAABJX010000065">
    <property type="protein sequence ID" value="GAA4850914.1"/>
    <property type="molecule type" value="Genomic_DNA"/>
</dbReference>
<dbReference type="RefSeq" id="WP_345375007.1">
    <property type="nucleotide sequence ID" value="NZ_BAABJX010000065.1"/>
</dbReference>
<evidence type="ECO:0000256" key="1">
    <source>
        <dbReference type="SAM" id="Coils"/>
    </source>
</evidence>
<accession>A0ABP9DKW8</accession>
<organism evidence="2 3">
    <name type="scientific">Algivirga pacifica</name>
    <dbReference type="NCBI Taxonomy" id="1162670"/>
    <lineage>
        <taxon>Bacteria</taxon>
        <taxon>Pseudomonadati</taxon>
        <taxon>Bacteroidota</taxon>
        <taxon>Cytophagia</taxon>
        <taxon>Cytophagales</taxon>
        <taxon>Flammeovirgaceae</taxon>
        <taxon>Algivirga</taxon>
    </lineage>
</organism>
<gene>
    <name evidence="2" type="ORF">GCM10023331_39520</name>
</gene>
<evidence type="ECO:0000313" key="3">
    <source>
        <dbReference type="Proteomes" id="UP001500298"/>
    </source>
</evidence>
<evidence type="ECO:0000313" key="2">
    <source>
        <dbReference type="EMBL" id="GAA4850914.1"/>
    </source>
</evidence>
<keyword evidence="1" id="KW-0175">Coiled coil</keyword>
<reference evidence="3" key="1">
    <citation type="journal article" date="2019" name="Int. J. Syst. Evol. Microbiol.">
        <title>The Global Catalogue of Microorganisms (GCM) 10K type strain sequencing project: providing services to taxonomists for standard genome sequencing and annotation.</title>
        <authorList>
            <consortium name="The Broad Institute Genomics Platform"/>
            <consortium name="The Broad Institute Genome Sequencing Center for Infectious Disease"/>
            <person name="Wu L."/>
            <person name="Ma J."/>
        </authorList>
    </citation>
    <scope>NUCLEOTIDE SEQUENCE [LARGE SCALE GENOMIC DNA]</scope>
    <source>
        <strain evidence="3">JCM 18326</strain>
    </source>
</reference>
<comment type="caution">
    <text evidence="2">The sequence shown here is derived from an EMBL/GenBank/DDBJ whole genome shotgun (WGS) entry which is preliminary data.</text>
</comment>
<name>A0ABP9DKW8_9BACT</name>
<feature type="coiled-coil region" evidence="1">
    <location>
        <begin position="112"/>
        <end position="146"/>
    </location>
</feature>
<sequence length="274" mass="30584">MNLEQISSVLAGEKYQYDILVEMDGKLTRVREKIRPSDVPEKNEEEIKSVALRFDQNLVYVQRRHLRGNAIVLNNTPDPVKVSEVNSIKQNQPTGLGTPMEDSNERYYQFVIKRLERDVDSLASRNNSLEGENMSLKKENFDLEKKLSMKDFELQKVESSGGGLDGFGGLIEKVSSNPVFSIALGRMMNVPDEALAGIMSASLPVSAGQGTSSNQYRERVTQLADALEEQPEEFVIQVGALVRLFIQNPALLSSIIQKFAGKHGGDNHQDQNEE</sequence>